<comment type="caution">
    <text evidence="1">The sequence shown here is derived from an EMBL/GenBank/DDBJ whole genome shotgun (WGS) entry which is preliminary data.</text>
</comment>
<gene>
    <name evidence="1" type="ORF">OLEA9_A030537</name>
</gene>
<dbReference type="AlphaFoldDB" id="A0A8S0UIW9"/>
<organism evidence="1 2">
    <name type="scientific">Olea europaea subsp. europaea</name>
    <dbReference type="NCBI Taxonomy" id="158383"/>
    <lineage>
        <taxon>Eukaryota</taxon>
        <taxon>Viridiplantae</taxon>
        <taxon>Streptophyta</taxon>
        <taxon>Embryophyta</taxon>
        <taxon>Tracheophyta</taxon>
        <taxon>Spermatophyta</taxon>
        <taxon>Magnoliopsida</taxon>
        <taxon>eudicotyledons</taxon>
        <taxon>Gunneridae</taxon>
        <taxon>Pentapetalae</taxon>
        <taxon>asterids</taxon>
        <taxon>lamiids</taxon>
        <taxon>Lamiales</taxon>
        <taxon>Oleaceae</taxon>
        <taxon>Oleeae</taxon>
        <taxon>Olea</taxon>
    </lineage>
</organism>
<dbReference type="OrthoDB" id="928687at2759"/>
<protein>
    <submittedName>
        <fullName evidence="1">Uncharacterized protein</fullName>
    </submittedName>
</protein>
<evidence type="ECO:0000313" key="1">
    <source>
        <dbReference type="EMBL" id="CAA3017448.1"/>
    </source>
</evidence>
<reference evidence="1 2" key="1">
    <citation type="submission" date="2019-12" db="EMBL/GenBank/DDBJ databases">
        <authorList>
            <person name="Alioto T."/>
            <person name="Alioto T."/>
            <person name="Gomez Garrido J."/>
        </authorList>
    </citation>
    <scope>NUCLEOTIDE SEQUENCE [LARGE SCALE GENOMIC DNA]</scope>
</reference>
<keyword evidence="2" id="KW-1185">Reference proteome</keyword>
<evidence type="ECO:0000313" key="2">
    <source>
        <dbReference type="Proteomes" id="UP000594638"/>
    </source>
</evidence>
<dbReference type="Gramene" id="OE9A030537T1">
    <property type="protein sequence ID" value="OE9A030537C1"/>
    <property type="gene ID" value="OE9A030537"/>
</dbReference>
<accession>A0A8S0UIW9</accession>
<name>A0A8S0UIW9_OLEEU</name>
<dbReference type="Proteomes" id="UP000594638">
    <property type="component" value="Unassembled WGS sequence"/>
</dbReference>
<dbReference type="EMBL" id="CACTIH010007704">
    <property type="protein sequence ID" value="CAA3017448.1"/>
    <property type="molecule type" value="Genomic_DNA"/>
</dbReference>
<sequence length="153" mass="17915">MLKSELLNHPMVWKSCSHSQQLFAQLPLWTVLDASCPQWLWKIHPQKYIYNIFQDEEVIPNECQLTNSDNEVNDDDFHYDKNENEQVLVGLKQDHTIELLTTGDEEVGLDEAICPSEEELHIDHSSSEEKAYHFPIYDAEREKFDPQLEVGKE</sequence>
<proteinExistence type="predicted"/>